<dbReference type="SUPFAM" id="SSF56601">
    <property type="entry name" value="beta-lactamase/transpeptidase-like"/>
    <property type="match status" value="1"/>
</dbReference>
<dbReference type="EMBL" id="CAUJNA010002791">
    <property type="protein sequence ID" value="CAJ1394272.1"/>
    <property type="molecule type" value="Genomic_DNA"/>
</dbReference>
<dbReference type="InterPro" id="IPR017946">
    <property type="entry name" value="PLC-like_Pdiesterase_TIM-brl"/>
</dbReference>
<dbReference type="InterPro" id="IPR001466">
    <property type="entry name" value="Beta-lactam-related"/>
</dbReference>
<dbReference type="GO" id="GO:0006629">
    <property type="term" value="P:lipid metabolic process"/>
    <property type="evidence" value="ECO:0007669"/>
    <property type="project" value="InterPro"/>
</dbReference>
<dbReference type="Gene3D" id="3.40.710.10">
    <property type="entry name" value="DD-peptidase/beta-lactamase superfamily"/>
    <property type="match status" value="1"/>
</dbReference>
<dbReference type="AlphaFoldDB" id="A0AA36IVI2"/>
<dbReference type="Gene3D" id="3.20.20.190">
    <property type="entry name" value="Phosphatidylinositol (PI) phosphodiesterase"/>
    <property type="match status" value="1"/>
</dbReference>
<protein>
    <recommendedName>
        <fullName evidence="1">Beta-lactamase-related domain-containing protein</fullName>
    </recommendedName>
</protein>
<dbReference type="InterPro" id="IPR012338">
    <property type="entry name" value="Beta-lactam/transpept-like"/>
</dbReference>
<name>A0AA36IVI2_9DINO</name>
<dbReference type="GO" id="GO:0008081">
    <property type="term" value="F:phosphoric diester hydrolase activity"/>
    <property type="evidence" value="ECO:0007669"/>
    <property type="project" value="InterPro"/>
</dbReference>
<dbReference type="SUPFAM" id="SSF51695">
    <property type="entry name" value="PLC-like phosphodiesterases"/>
    <property type="match status" value="1"/>
</dbReference>
<proteinExistence type="predicted"/>
<dbReference type="Pfam" id="PF00144">
    <property type="entry name" value="Beta-lactamase"/>
    <property type="match status" value="1"/>
</dbReference>
<organism evidence="2 3">
    <name type="scientific">Effrenium voratum</name>
    <dbReference type="NCBI Taxonomy" id="2562239"/>
    <lineage>
        <taxon>Eukaryota</taxon>
        <taxon>Sar</taxon>
        <taxon>Alveolata</taxon>
        <taxon>Dinophyceae</taxon>
        <taxon>Suessiales</taxon>
        <taxon>Symbiodiniaceae</taxon>
        <taxon>Effrenium</taxon>
    </lineage>
</organism>
<gene>
    <name evidence="2" type="ORF">EVOR1521_LOCUS18967</name>
</gene>
<dbReference type="InterPro" id="IPR050789">
    <property type="entry name" value="Diverse_Enzym_Activities"/>
</dbReference>
<dbReference type="PANTHER" id="PTHR43283">
    <property type="entry name" value="BETA-LACTAMASE-RELATED"/>
    <property type="match status" value="1"/>
</dbReference>
<evidence type="ECO:0000313" key="3">
    <source>
        <dbReference type="Proteomes" id="UP001178507"/>
    </source>
</evidence>
<reference evidence="2" key="1">
    <citation type="submission" date="2023-08" db="EMBL/GenBank/DDBJ databases">
        <authorList>
            <person name="Chen Y."/>
            <person name="Shah S."/>
            <person name="Dougan E. K."/>
            <person name="Thang M."/>
            <person name="Chan C."/>
        </authorList>
    </citation>
    <scope>NUCLEOTIDE SEQUENCE</scope>
</reference>
<evidence type="ECO:0000259" key="1">
    <source>
        <dbReference type="Pfam" id="PF00144"/>
    </source>
</evidence>
<keyword evidence="3" id="KW-1185">Reference proteome</keyword>
<dbReference type="Proteomes" id="UP001178507">
    <property type="component" value="Unassembled WGS sequence"/>
</dbReference>
<feature type="domain" description="Beta-lactamase-related" evidence="1">
    <location>
        <begin position="388"/>
        <end position="644"/>
    </location>
</feature>
<evidence type="ECO:0000313" key="2">
    <source>
        <dbReference type="EMBL" id="CAJ1394272.1"/>
    </source>
</evidence>
<comment type="caution">
    <text evidence="2">The sequence shown here is derived from an EMBL/GenBank/DDBJ whole genome shotgun (WGS) entry which is preliminary data.</text>
</comment>
<sequence length="1098" mass="121715">MTIVFSRHSFVVRWRLLTLCLLLVALVLTAGWMFKFDSAWPCNKFDCAGHSTRLREQVRVIALDGGILHGPPNTILASSRALRQGAHELNVDLVWNRLSGQLVCTHNSTHWIPIPGFPTLSQSFTQSGNATSEHSPPCQHFRHQLLLSGFSASDLQGLGPCPPQPLTSAADFLEAFPEVAITFDLKGPCGEQLLAEAALKELLLRFPRRMAQPELTTLRFFCPAKETAEILRLQQPVAYGYAIGIPNGQGTDGLELLQLLEPRLVSKLAGIYVSPSQLDEAVRWAGSVPLVCDIGNEEILLLLKDLNEVLPRCLQANVRAIHTGRVAAALQILGSPATTVTEEVHAESVEGTATSMWVLSQANATSPVQVFSTVPALHESNAWTRCAGKLATALLVMRLVELKILPGLDQPMIGILDLSGQWFPNWKQHPVMKNLTLRHVMAGVGGLPMWRWLPEWVTKEVRSPLELAERALSHVEEATIPGSTFVYSNMQWAVVELAIERRTRMDFPTAARRFLFDPLGISEQTYYRSEDRSSCAQSPETSVFERNLRAGIGLCATAYDLFLLGATLRQSCKACLLSPHSFREVVTDQLAVHFPSAVPSFQTNAPATDFAQQGLRFTGRGFAGYHLGPWLLAHGGLEGFLGQNVLMHVAEVSEVSDVMVTWISGMNDASGLLQAFAKELMQSFLRAPGSLDAKAMFDSLITTVQTTTTTTTTAGPTRAFSGLPPCGSGATVVVADARSCTLPFKRQDTPQTMGLSAEARFNCVLGRRRWAGDIDRPVRQSIKCPIESGFWKLDSLLNACPANASGISDSARLASMTAKCFKRPSASRPARVCRSMSACASAWNAINENQWHRRVDELPRIVLAQHKLMQIYTTPIRDAPQCSRFPLPPCGGMKPHWDLVDKLEPLFPDLRNLWYHAHATLIDFTPYLPLPALANFSNAKRRILIVVGANRFCRAPKYLMDMYSPYFDFDQIHLVDAHALDVPSAFLSRNITTRQMTAQVATRDDADIFAAIPSWVTEDDFVALMWDTDFEGQDATLEWGILADLLSMHWKLVDELFIETHFTQKAIGWTHTFHGRQEAYELLYQLRHHCGFAIHAWP</sequence>
<dbReference type="PANTHER" id="PTHR43283:SF18">
    <property type="match status" value="1"/>
</dbReference>
<accession>A0AA36IVI2</accession>